<name>A0A1J5IVC8_9BACT</name>
<dbReference type="AlphaFoldDB" id="A0A1J5IVC8"/>
<organism evidence="2 3">
    <name type="scientific">Candidatus Wirthbacteria bacterium CG2_30_54_11</name>
    <dbReference type="NCBI Taxonomy" id="1817892"/>
    <lineage>
        <taxon>Bacteria</taxon>
        <taxon>Candidatus Wirthbacteria</taxon>
    </lineage>
</organism>
<keyword evidence="1" id="KW-0472">Membrane</keyword>
<gene>
    <name evidence="2" type="ORF">AUK40_03925</name>
</gene>
<dbReference type="Proteomes" id="UP000183245">
    <property type="component" value="Unassembled WGS sequence"/>
</dbReference>
<evidence type="ECO:0000313" key="2">
    <source>
        <dbReference type="EMBL" id="OIP97119.1"/>
    </source>
</evidence>
<evidence type="ECO:0000313" key="3">
    <source>
        <dbReference type="Proteomes" id="UP000183245"/>
    </source>
</evidence>
<evidence type="ECO:0000256" key="1">
    <source>
        <dbReference type="SAM" id="Phobius"/>
    </source>
</evidence>
<dbReference type="EMBL" id="MNZT01000067">
    <property type="protein sequence ID" value="OIP97119.1"/>
    <property type="molecule type" value="Genomic_DNA"/>
</dbReference>
<keyword evidence="1" id="KW-1133">Transmembrane helix</keyword>
<proteinExistence type="predicted"/>
<reference evidence="2 3" key="1">
    <citation type="journal article" date="2016" name="Environ. Microbiol.">
        <title>Genomic resolution of a cold subsurface aquifer community provides metabolic insights for novel microbes adapted to high CO concentrations.</title>
        <authorList>
            <person name="Probst A.J."/>
            <person name="Castelle C.J."/>
            <person name="Singh A."/>
            <person name="Brown C.T."/>
            <person name="Anantharaman K."/>
            <person name="Sharon I."/>
            <person name="Hug L.A."/>
            <person name="Burstein D."/>
            <person name="Emerson J.B."/>
            <person name="Thomas B.C."/>
            <person name="Banfield J.F."/>
        </authorList>
    </citation>
    <scope>NUCLEOTIDE SEQUENCE [LARGE SCALE GENOMIC DNA]</scope>
    <source>
        <strain evidence="2">CG2_30_54_11</strain>
    </source>
</reference>
<feature type="transmembrane region" description="Helical" evidence="1">
    <location>
        <begin position="15"/>
        <end position="37"/>
    </location>
</feature>
<keyword evidence="1" id="KW-0812">Transmembrane</keyword>
<protein>
    <submittedName>
        <fullName evidence="2">Uncharacterized protein</fullName>
    </submittedName>
</protein>
<accession>A0A1J5IVC8</accession>
<comment type="caution">
    <text evidence="2">The sequence shown here is derived from an EMBL/GenBank/DDBJ whole genome shotgun (WGS) entry which is preliminary data.</text>
</comment>
<sequence>MNDLAMKKEPPVKCIHLVLAAGVLELVMLGGLLLGGIQAQRSMTTLSDKVAALEEASTAEDHNLEMQAQFTMMASRLSAVQADLTQIKARLLQP</sequence>